<evidence type="ECO:0000313" key="2">
    <source>
        <dbReference type="Proteomes" id="UP001055072"/>
    </source>
</evidence>
<keyword evidence="2" id="KW-1185">Reference proteome</keyword>
<comment type="caution">
    <text evidence="1">The sequence shown here is derived from an EMBL/GenBank/DDBJ whole genome shotgun (WGS) entry which is preliminary data.</text>
</comment>
<dbReference type="EMBL" id="MU274918">
    <property type="protein sequence ID" value="KAI0087421.1"/>
    <property type="molecule type" value="Genomic_DNA"/>
</dbReference>
<proteinExistence type="predicted"/>
<evidence type="ECO:0000313" key="1">
    <source>
        <dbReference type="EMBL" id="KAI0087421.1"/>
    </source>
</evidence>
<protein>
    <submittedName>
        <fullName evidence="1">NADP-dependent oxidoreductase domain-containing protein</fullName>
    </submittedName>
</protein>
<sequence>MSSFWAPPSGPATKLGRHRQLSPLAGVHVSPLVLGAMSIGEKWGQYGMGGADKESSFKLLDAFYEVGGNFIDTANSYQDEASEEYMIIAIQYTTNFKRGTDLKQKTAYTGNNTKSLHIPVEASLKKLRTDNINGVTNSPHNLVAQGKVLYLGVSDTPSWIVSKANTYTKIAGKIPFVIIQGAWNIIPMCVQEGLVIAPWNVLGAGKIQTDAEEERRHQTGEEGQLLLDHGSAMRMSARFHKPLRRSPAKWGLSLSLLRIPTSFQDYSVDQYEKGMPLE</sequence>
<gene>
    <name evidence="1" type="ORF">BDY19DRAFT_986151</name>
</gene>
<name>A0ACB8TZI3_9APHY</name>
<accession>A0ACB8TZI3</accession>
<organism evidence="1 2">
    <name type="scientific">Irpex rosettiformis</name>
    <dbReference type="NCBI Taxonomy" id="378272"/>
    <lineage>
        <taxon>Eukaryota</taxon>
        <taxon>Fungi</taxon>
        <taxon>Dikarya</taxon>
        <taxon>Basidiomycota</taxon>
        <taxon>Agaricomycotina</taxon>
        <taxon>Agaricomycetes</taxon>
        <taxon>Polyporales</taxon>
        <taxon>Irpicaceae</taxon>
        <taxon>Irpex</taxon>
    </lineage>
</organism>
<reference evidence="1" key="1">
    <citation type="journal article" date="2021" name="Environ. Microbiol.">
        <title>Gene family expansions and transcriptome signatures uncover fungal adaptations to wood decay.</title>
        <authorList>
            <person name="Hage H."/>
            <person name="Miyauchi S."/>
            <person name="Viragh M."/>
            <person name="Drula E."/>
            <person name="Min B."/>
            <person name="Chaduli D."/>
            <person name="Navarro D."/>
            <person name="Favel A."/>
            <person name="Norest M."/>
            <person name="Lesage-Meessen L."/>
            <person name="Balint B."/>
            <person name="Merenyi Z."/>
            <person name="de Eugenio L."/>
            <person name="Morin E."/>
            <person name="Martinez A.T."/>
            <person name="Baldrian P."/>
            <person name="Stursova M."/>
            <person name="Martinez M.J."/>
            <person name="Novotny C."/>
            <person name="Magnuson J.K."/>
            <person name="Spatafora J.W."/>
            <person name="Maurice S."/>
            <person name="Pangilinan J."/>
            <person name="Andreopoulos W."/>
            <person name="LaButti K."/>
            <person name="Hundley H."/>
            <person name="Na H."/>
            <person name="Kuo A."/>
            <person name="Barry K."/>
            <person name="Lipzen A."/>
            <person name="Henrissat B."/>
            <person name="Riley R."/>
            <person name="Ahrendt S."/>
            <person name="Nagy L.G."/>
            <person name="Grigoriev I.V."/>
            <person name="Martin F."/>
            <person name="Rosso M.N."/>
        </authorList>
    </citation>
    <scope>NUCLEOTIDE SEQUENCE</scope>
    <source>
        <strain evidence="1">CBS 384.51</strain>
    </source>
</reference>
<dbReference type="Proteomes" id="UP001055072">
    <property type="component" value="Unassembled WGS sequence"/>
</dbReference>